<dbReference type="PROSITE" id="PS51178">
    <property type="entry name" value="PASTA"/>
    <property type="match status" value="2"/>
</dbReference>
<dbReference type="Pfam" id="PF03717">
    <property type="entry name" value="PBP_dimer"/>
    <property type="match status" value="1"/>
</dbReference>
<dbReference type="GO" id="GO:0005886">
    <property type="term" value="C:plasma membrane"/>
    <property type="evidence" value="ECO:0007669"/>
    <property type="project" value="TreeGrafter"/>
</dbReference>
<evidence type="ECO:0000256" key="4">
    <source>
        <dbReference type="SAM" id="Phobius"/>
    </source>
</evidence>
<dbReference type="SMART" id="SM00740">
    <property type="entry name" value="PASTA"/>
    <property type="match status" value="2"/>
</dbReference>
<dbReference type="InterPro" id="IPR001460">
    <property type="entry name" value="PCN-bd_Tpept"/>
</dbReference>
<dbReference type="InterPro" id="IPR005311">
    <property type="entry name" value="PBP_dimer"/>
</dbReference>
<dbReference type="CDD" id="cd06575">
    <property type="entry name" value="PASTA_Pbp2x-like_2"/>
    <property type="match status" value="1"/>
</dbReference>
<comment type="similarity">
    <text evidence="2">Belongs to the transpeptidase family.</text>
</comment>
<keyword evidence="4" id="KW-0812">Transmembrane</keyword>
<evidence type="ECO:0000313" key="6">
    <source>
        <dbReference type="EMBL" id="PTV96128.1"/>
    </source>
</evidence>
<dbReference type="GO" id="GO:0008658">
    <property type="term" value="F:penicillin binding"/>
    <property type="evidence" value="ECO:0007669"/>
    <property type="project" value="InterPro"/>
</dbReference>
<dbReference type="Proteomes" id="UP000244089">
    <property type="component" value="Unassembled WGS sequence"/>
</dbReference>
<evidence type="ECO:0000256" key="1">
    <source>
        <dbReference type="ARBA" id="ARBA00004370"/>
    </source>
</evidence>
<dbReference type="SUPFAM" id="SSF56519">
    <property type="entry name" value="Penicillin binding protein dimerisation domain"/>
    <property type="match status" value="1"/>
</dbReference>
<dbReference type="InterPro" id="IPR005543">
    <property type="entry name" value="PASTA_dom"/>
</dbReference>
<dbReference type="PANTHER" id="PTHR30627:SF1">
    <property type="entry name" value="PEPTIDOGLYCAN D,D-TRANSPEPTIDASE FTSI"/>
    <property type="match status" value="1"/>
</dbReference>
<dbReference type="CDD" id="cd06576">
    <property type="entry name" value="PASTA_Pbp2x-like_1"/>
    <property type="match status" value="1"/>
</dbReference>
<dbReference type="Gene3D" id="1.10.150.770">
    <property type="match status" value="1"/>
</dbReference>
<keyword evidence="4" id="KW-1133">Transmembrane helix</keyword>
<feature type="transmembrane region" description="Helical" evidence="4">
    <location>
        <begin position="12"/>
        <end position="32"/>
    </location>
</feature>
<name>A0A2T5RHJ5_9FIRM</name>
<dbReference type="OrthoDB" id="9804124at2"/>
<dbReference type="EMBL" id="QAXS01000027">
    <property type="protein sequence ID" value="PTV96128.1"/>
    <property type="molecule type" value="Genomic_DNA"/>
</dbReference>
<feature type="domain" description="PASTA" evidence="5">
    <location>
        <begin position="567"/>
        <end position="627"/>
    </location>
</feature>
<dbReference type="AlphaFoldDB" id="A0A2T5RHJ5"/>
<reference evidence="6 7" key="1">
    <citation type="submission" date="2018-04" db="EMBL/GenBank/DDBJ databases">
        <title>Subsurface microbial communities from deep shales in Ohio and West Virginia, USA.</title>
        <authorList>
            <person name="Wrighton K."/>
        </authorList>
    </citation>
    <scope>NUCLEOTIDE SEQUENCE [LARGE SCALE GENOMIC DNA]</scope>
    <source>
        <strain evidence="6 7">WC1</strain>
    </source>
</reference>
<evidence type="ECO:0000256" key="3">
    <source>
        <dbReference type="ARBA" id="ARBA00023136"/>
    </source>
</evidence>
<dbReference type="InterPro" id="IPR050515">
    <property type="entry name" value="Beta-lactam/transpept"/>
</dbReference>
<dbReference type="SUPFAM" id="SSF56601">
    <property type="entry name" value="beta-lactamase/transpeptidase-like"/>
    <property type="match status" value="1"/>
</dbReference>
<dbReference type="SUPFAM" id="SSF54184">
    <property type="entry name" value="Penicillin-binding protein 2x (pbp-2x), c-terminal domain"/>
    <property type="match status" value="2"/>
</dbReference>
<dbReference type="PANTHER" id="PTHR30627">
    <property type="entry name" value="PEPTIDOGLYCAN D,D-TRANSPEPTIDASE"/>
    <property type="match status" value="1"/>
</dbReference>
<dbReference type="Pfam" id="PF00905">
    <property type="entry name" value="Transpeptidase"/>
    <property type="match status" value="1"/>
</dbReference>
<proteinExistence type="inferred from homology"/>
<sequence>MQQFEESKKNRIIFYFAIIFILFIILALRLVWIQVINSAEYEHKALNQRIKEFVVNSERGIIYDNTGRKLAVSLPAKTVVALPDNIINPEKTAAELTELLDISYNTIYRRITSDAAAIFLQRKVSNELYEQIEAKNLKGITFTEESKRYYPEGELASHIIGFTGVDNNGLSGLELSYNNYLSGKAGKMIIERDAQGKTIPNGIREAVPGRDGYNVHLTIDEVIQYMAEKELKNAAEKFDFSGGSVIVMDSSNGDLLAMANTPLYNPNQFGDYSEESWRNRAINDVFEPGSTFKIITAAAALEEGVITENDILTDPGHIYVENEEINCWSNRGHRSQTFAEVVKNSCNPGFVEVGLKMDKETFYSYIKAFGFGEQSGIRLPAEARGIIPEYDRIGPVELATFSFGHGISVTPIQLAAAISSVANGGKLMQPRLVKEVDTGSRSENIINEPQIVRQVISKSTADKTKELLKQVVESGTGTQAAIEGYEIGGKTGTAKHYNEDIYDSSFIGIVPAGDRDLVVLTILYDIKGETYYGSQTAAPVFKNLTANILNYLNIKPDTKDEFSYQNNEQEIEIPNLIGESFLSAETSLREKGFNVKLIGDGKIVKDQLPAAGIESNYNSTVWLFSEKEAKEEILIAVPDFRGLQGNAAVKLAEQKGLKVTLSGSGKVIGQSVYPGRRIKSTNQINLKLR</sequence>
<dbReference type="GO" id="GO:0071555">
    <property type="term" value="P:cell wall organization"/>
    <property type="evidence" value="ECO:0007669"/>
    <property type="project" value="TreeGrafter"/>
</dbReference>
<evidence type="ECO:0000256" key="2">
    <source>
        <dbReference type="ARBA" id="ARBA00007171"/>
    </source>
</evidence>
<gene>
    <name evidence="6" type="ORF">C8C76_12729</name>
</gene>
<dbReference type="Gene3D" id="3.90.1310.10">
    <property type="entry name" value="Penicillin-binding protein 2a (Domain 2)"/>
    <property type="match status" value="1"/>
</dbReference>
<accession>A0A2T5RHJ5</accession>
<protein>
    <submittedName>
        <fullName evidence="6">Stage V sporulation protein D (Sporulation-specific penicillin-binding protein)</fullName>
    </submittedName>
</protein>
<dbReference type="RefSeq" id="WP_108141452.1">
    <property type="nucleotide sequence ID" value="NZ_QAXS01000027.1"/>
</dbReference>
<comment type="caution">
    <text evidence="6">The sequence shown here is derived from an EMBL/GenBank/DDBJ whole genome shotgun (WGS) entry which is preliminary data.</text>
</comment>
<feature type="domain" description="PASTA" evidence="5">
    <location>
        <begin position="630"/>
        <end position="689"/>
    </location>
</feature>
<dbReference type="InterPro" id="IPR036138">
    <property type="entry name" value="PBP_dimer_sf"/>
</dbReference>
<keyword evidence="3 4" id="KW-0472">Membrane</keyword>
<evidence type="ECO:0000313" key="7">
    <source>
        <dbReference type="Proteomes" id="UP000244089"/>
    </source>
</evidence>
<dbReference type="Gene3D" id="3.40.710.10">
    <property type="entry name" value="DD-peptidase/beta-lactamase superfamily"/>
    <property type="match status" value="1"/>
</dbReference>
<organism evidence="6 7">
    <name type="scientific">Halanaerobium saccharolyticum</name>
    <dbReference type="NCBI Taxonomy" id="43595"/>
    <lineage>
        <taxon>Bacteria</taxon>
        <taxon>Bacillati</taxon>
        <taxon>Bacillota</taxon>
        <taxon>Clostridia</taxon>
        <taxon>Halanaerobiales</taxon>
        <taxon>Halanaerobiaceae</taxon>
        <taxon>Halanaerobium</taxon>
    </lineage>
</organism>
<comment type="subcellular location">
    <subcellularLocation>
        <location evidence="1">Membrane</location>
    </subcellularLocation>
</comment>
<dbReference type="Pfam" id="PF03793">
    <property type="entry name" value="PASTA"/>
    <property type="match status" value="2"/>
</dbReference>
<dbReference type="InterPro" id="IPR012338">
    <property type="entry name" value="Beta-lactam/transpept-like"/>
</dbReference>
<evidence type="ECO:0000259" key="5">
    <source>
        <dbReference type="PROSITE" id="PS51178"/>
    </source>
</evidence>